<dbReference type="RefSeq" id="WP_132084843.1">
    <property type="nucleotide sequence ID" value="NZ_SLUK01000008.1"/>
</dbReference>
<name>A0A9X8UIL9_9FIRM</name>
<accession>A0A9X8UIL9</accession>
<dbReference type="Proteomes" id="UP000294682">
    <property type="component" value="Unassembled WGS sequence"/>
</dbReference>
<organism evidence="2 3">
    <name type="scientific">Harryflintia acetispora</name>
    <dbReference type="NCBI Taxonomy" id="1849041"/>
    <lineage>
        <taxon>Bacteria</taxon>
        <taxon>Bacillati</taxon>
        <taxon>Bacillota</taxon>
        <taxon>Clostridia</taxon>
        <taxon>Eubacteriales</taxon>
        <taxon>Oscillospiraceae</taxon>
        <taxon>Harryflintia</taxon>
    </lineage>
</organism>
<evidence type="ECO:0000256" key="1">
    <source>
        <dbReference type="SAM" id="SignalP"/>
    </source>
</evidence>
<comment type="caution">
    <text evidence="2">The sequence shown here is derived from an EMBL/GenBank/DDBJ whole genome shotgun (WGS) entry which is preliminary data.</text>
</comment>
<dbReference type="EMBL" id="SLUK01000008">
    <property type="protein sequence ID" value="TCL42822.1"/>
    <property type="molecule type" value="Genomic_DNA"/>
</dbReference>
<dbReference type="PROSITE" id="PS51257">
    <property type="entry name" value="PROKAR_LIPOPROTEIN"/>
    <property type="match status" value="1"/>
</dbReference>
<reference evidence="2 3" key="1">
    <citation type="submission" date="2019-03" db="EMBL/GenBank/DDBJ databases">
        <title>Genomic Encyclopedia of Type Strains, Phase IV (KMG-IV): sequencing the most valuable type-strain genomes for metagenomic binning, comparative biology and taxonomic classification.</title>
        <authorList>
            <person name="Goeker M."/>
        </authorList>
    </citation>
    <scope>NUCLEOTIDE SEQUENCE [LARGE SCALE GENOMIC DNA]</scope>
    <source>
        <strain evidence="2 3">DSM 100433</strain>
    </source>
</reference>
<evidence type="ECO:0000313" key="2">
    <source>
        <dbReference type="EMBL" id="TCL42822.1"/>
    </source>
</evidence>
<feature type="signal peptide" evidence="1">
    <location>
        <begin position="1"/>
        <end position="24"/>
    </location>
</feature>
<evidence type="ECO:0008006" key="4">
    <source>
        <dbReference type="Google" id="ProtNLM"/>
    </source>
</evidence>
<gene>
    <name evidence="2" type="ORF">EDD78_108137</name>
</gene>
<protein>
    <recommendedName>
        <fullName evidence="4">Lipocalin-like domain-containing protein</fullName>
    </recommendedName>
</protein>
<proteinExistence type="predicted"/>
<feature type="chain" id="PRO_5040759070" description="Lipocalin-like domain-containing protein" evidence="1">
    <location>
        <begin position="25"/>
        <end position="191"/>
    </location>
</feature>
<sequence>MKRLLAAILAAGCLALSGCVTKSASGDIPLGASGFAPAEETVSESDYNVGEQALEEDLIGYWEYVKWSDALLEEETKVVPWDYDYQLFAFDENGVCYSTMSDSPLNWTIDDFENGFDTLFCSEYTVEDGVITITDETLGTSEAWDVTVIEEGYTRKGVDFKPGDLLLHRRGPDGEVEYVRQLRRIEFPEES</sequence>
<keyword evidence="1" id="KW-0732">Signal</keyword>
<keyword evidence="3" id="KW-1185">Reference proteome</keyword>
<evidence type="ECO:0000313" key="3">
    <source>
        <dbReference type="Proteomes" id="UP000294682"/>
    </source>
</evidence>
<dbReference type="AlphaFoldDB" id="A0A9X8UIL9"/>